<feature type="region of interest" description="Disordered" evidence="1">
    <location>
        <begin position="326"/>
        <end position="345"/>
    </location>
</feature>
<keyword evidence="3" id="KW-1185">Reference proteome</keyword>
<accession>Q0RGS0</accession>
<dbReference type="HOGENOM" id="CLU_054531_1_0_11"/>
<evidence type="ECO:0000313" key="2">
    <source>
        <dbReference type="EMBL" id="CAJ63316.1"/>
    </source>
</evidence>
<evidence type="ECO:0000256" key="1">
    <source>
        <dbReference type="SAM" id="MobiDB-lite"/>
    </source>
</evidence>
<dbReference type="STRING" id="326424.FRAAL4674"/>
<dbReference type="InterPro" id="IPR042226">
    <property type="entry name" value="eFR1_2_sf"/>
</dbReference>
<name>Q0RGS0_FRAAA</name>
<dbReference type="Pfam" id="PF18844">
    <property type="entry name" value="baeRF_family2"/>
    <property type="match status" value="1"/>
</dbReference>
<dbReference type="Gene3D" id="3.30.420.60">
    <property type="entry name" value="eRF1 domain 2"/>
    <property type="match status" value="1"/>
</dbReference>
<evidence type="ECO:0000313" key="3">
    <source>
        <dbReference type="Proteomes" id="UP000000657"/>
    </source>
</evidence>
<dbReference type="EMBL" id="CT573213">
    <property type="protein sequence ID" value="CAJ63316.1"/>
    <property type="molecule type" value="Genomic_DNA"/>
</dbReference>
<organism evidence="2 3">
    <name type="scientific">Frankia alni (strain DSM 45986 / CECT 9034 / ACN14a)</name>
    <dbReference type="NCBI Taxonomy" id="326424"/>
    <lineage>
        <taxon>Bacteria</taxon>
        <taxon>Bacillati</taxon>
        <taxon>Actinomycetota</taxon>
        <taxon>Actinomycetes</taxon>
        <taxon>Frankiales</taxon>
        <taxon>Frankiaceae</taxon>
        <taxon>Frankia</taxon>
    </lineage>
</organism>
<sequence length="448" mass="47564">MGRPRGCPRRGACLRRRIGSPLLSPAEERLMDTSELRSLYDFDGPVVTVYASTDHARENAARLYDLRWTDILADLEGQGVGPATRDALLAERGDSHYRDSGTRVVVAVGEGGSAHVPFARWLPGRSDVDVVAVGPLPHLLPLLDWADGRIPHVIALVDRRGVDVLAYTDGPLPAGGVSQDTTRPPWHKAHTGGWAQRRYESRVEEHWKHGAKDDADRIVRAAHDIAAEVVILAGEPKELSLVREKLPVEVATRVVVVEGSRARDGSDDHLAGRVMDVLAEQRTRRTASLLAEFEQYRRRATSLVGAASGTVPRSLGSVSAAGVGHLEGSGVTDRSGGPRSGDRIALDAADGPRATVAALRLAQVSDLLLAEGIPAGAPAWIGPDLSEVALDPADLPAVAHPIRAGRVDALIRAALGTGAAVHSVPADVPESPTERVGALLRYTLSTPG</sequence>
<proteinExistence type="predicted"/>
<gene>
    <name evidence="2" type="ordered locus">FRAAL4674</name>
</gene>
<dbReference type="eggNOG" id="COG1503">
    <property type="taxonomic scope" value="Bacteria"/>
</dbReference>
<dbReference type="AlphaFoldDB" id="Q0RGS0"/>
<reference evidence="2 3" key="1">
    <citation type="journal article" date="2007" name="Genome Res.">
        <title>Genome characteristics of facultatively symbiotic Frankia sp. strains reflect host range and host plant biogeography.</title>
        <authorList>
            <person name="Normand P."/>
            <person name="Lapierre P."/>
            <person name="Tisa L.S."/>
            <person name="Gogarten J.P."/>
            <person name="Alloisio N."/>
            <person name="Bagnarol E."/>
            <person name="Bassi C.A."/>
            <person name="Berry A.M."/>
            <person name="Bickhart D.M."/>
            <person name="Choisne N."/>
            <person name="Couloux A."/>
            <person name="Cournoyer B."/>
            <person name="Cruveiller S."/>
            <person name="Daubin V."/>
            <person name="Demange N."/>
            <person name="Francino M.P."/>
            <person name="Goltsman E."/>
            <person name="Huang Y."/>
            <person name="Kopp O.R."/>
            <person name="Labarre L."/>
            <person name="Lapidus A."/>
            <person name="Lavire C."/>
            <person name="Marechal J."/>
            <person name="Martinez M."/>
            <person name="Mastronunzio J.E."/>
            <person name="Mullin B.C."/>
            <person name="Niemann J."/>
            <person name="Pujic P."/>
            <person name="Rawnsley T."/>
            <person name="Rouy Z."/>
            <person name="Schenowitz C."/>
            <person name="Sellstedt A."/>
            <person name="Tavares F."/>
            <person name="Tomkins J.P."/>
            <person name="Vallenet D."/>
            <person name="Valverde C."/>
            <person name="Wall L.G."/>
            <person name="Wang Y."/>
            <person name="Medigue C."/>
            <person name="Benson D.R."/>
        </authorList>
    </citation>
    <scope>NUCLEOTIDE SEQUENCE [LARGE SCALE GENOMIC DNA]</scope>
    <source>
        <strain evidence="3">DSM 45986 / CECT 9034 / ACN14a</strain>
    </source>
</reference>
<dbReference type="Proteomes" id="UP000000657">
    <property type="component" value="Chromosome"/>
</dbReference>
<dbReference type="KEGG" id="fal:FRAAL4674"/>
<dbReference type="InterPro" id="IPR040701">
    <property type="entry name" value="Bact_RF_family2"/>
</dbReference>
<protein>
    <submittedName>
        <fullName evidence="2">Uncharacterized protein</fullName>
    </submittedName>
</protein>